<dbReference type="Pfam" id="PF01853">
    <property type="entry name" value="MOZ_SAS"/>
    <property type="match status" value="1"/>
</dbReference>
<comment type="catalytic activity">
    <reaction evidence="15">
        <text>(2E)-butenoyl-CoA + L-lysyl-[protein] = N(6)-(2E)-butenoyl-L-lysyl-[protein] + CoA + H(+)</text>
        <dbReference type="Rhea" id="RHEA:53908"/>
        <dbReference type="Rhea" id="RHEA-COMP:9752"/>
        <dbReference type="Rhea" id="RHEA-COMP:13707"/>
        <dbReference type="ChEBI" id="CHEBI:15378"/>
        <dbReference type="ChEBI" id="CHEBI:29969"/>
        <dbReference type="ChEBI" id="CHEBI:57287"/>
        <dbReference type="ChEBI" id="CHEBI:57332"/>
        <dbReference type="ChEBI" id="CHEBI:137954"/>
    </reaction>
    <physiologicalReaction direction="left-to-right" evidence="15">
        <dbReference type="Rhea" id="RHEA:53909"/>
    </physiologicalReaction>
</comment>
<evidence type="ECO:0000259" key="20">
    <source>
        <dbReference type="PROSITE" id="PS50157"/>
    </source>
</evidence>
<sequence>MYYIHFINQDKRLDNWRHEKDLWTNKKYPEISNDASETTIRTTPYLYIPDDKAKLTRSMKRKYGIINESLQSLSEIDPKLAALEKEREEITKVKNIEKVQFGNYLLNSWYFSPYPNEYKNINKLYICDHCMKYMKYESTLIKHRKECTMLHPPGTLIYEKDKLRVYEIDGKKEKLYCQNFCLLSKLFLDHKTVYYDIEPFLFYILTEKRQENGKEIDYVMGYFSKEKKSFDDYNLACILVLPPYQRKGYGHFLIEFSYELSKRENIIGSPEKPLSDLGLVGYRTYWQSVLLRVIKNNPKMNFTLRELSLLTSIRHEDIVSTLGSMNMLKYWKGEHSLCVTPKMVEDFLSEHQNIKMEPMVDASLIHDTYISKSNSHT</sequence>
<dbReference type="AlphaFoldDB" id="A0A1Y1V2V9"/>
<dbReference type="PROSITE" id="PS51726">
    <property type="entry name" value="MYST_HAT"/>
    <property type="match status" value="1"/>
</dbReference>
<dbReference type="STRING" id="1754191.A0A1Y1V2V9"/>
<name>A0A1Y1V2V9_9FUNG</name>
<comment type="subcellular location">
    <subcellularLocation>
        <location evidence="1">Nucleus</location>
    </subcellularLocation>
</comment>
<evidence type="ECO:0000256" key="1">
    <source>
        <dbReference type="ARBA" id="ARBA00004123"/>
    </source>
</evidence>
<dbReference type="InterPro" id="IPR002717">
    <property type="entry name" value="HAT_MYST-type"/>
</dbReference>
<evidence type="ECO:0000256" key="12">
    <source>
        <dbReference type="ARBA" id="ARBA00023315"/>
    </source>
</evidence>
<evidence type="ECO:0000256" key="6">
    <source>
        <dbReference type="ARBA" id="ARBA00022771"/>
    </source>
</evidence>
<evidence type="ECO:0000256" key="19">
    <source>
        <dbReference type="PROSITE-ProRule" id="PRU00042"/>
    </source>
</evidence>
<keyword evidence="9" id="KW-0805">Transcription regulation</keyword>
<evidence type="ECO:0000259" key="21">
    <source>
        <dbReference type="PROSITE" id="PS51726"/>
    </source>
</evidence>
<evidence type="ECO:0000256" key="4">
    <source>
        <dbReference type="ARBA" id="ARBA00022679"/>
    </source>
</evidence>
<dbReference type="GO" id="GO:0008270">
    <property type="term" value="F:zinc ion binding"/>
    <property type="evidence" value="ECO:0007669"/>
    <property type="project" value="UniProtKB-KW"/>
</dbReference>
<dbReference type="Pfam" id="PF17772">
    <property type="entry name" value="zf-MYST"/>
    <property type="match status" value="1"/>
</dbReference>
<gene>
    <name evidence="22" type="ORF">BCR36DRAFT_301215</name>
</gene>
<evidence type="ECO:0000256" key="2">
    <source>
        <dbReference type="ARBA" id="ARBA00010107"/>
    </source>
</evidence>
<keyword evidence="11" id="KW-0539">Nucleus</keyword>
<dbReference type="InterPro" id="IPR036388">
    <property type="entry name" value="WH-like_DNA-bd_sf"/>
</dbReference>
<evidence type="ECO:0000313" key="23">
    <source>
        <dbReference type="Proteomes" id="UP000193719"/>
    </source>
</evidence>
<evidence type="ECO:0000256" key="17">
    <source>
        <dbReference type="ARBA" id="ARBA00048940"/>
    </source>
</evidence>
<dbReference type="SUPFAM" id="SSF54160">
    <property type="entry name" value="Chromo domain-like"/>
    <property type="match status" value="1"/>
</dbReference>
<keyword evidence="10" id="KW-0804">Transcription</keyword>
<feature type="active site" description="Proton donor/acceptor" evidence="18">
    <location>
        <position position="271"/>
    </location>
</feature>
<dbReference type="InterPro" id="IPR050603">
    <property type="entry name" value="MYST_HAT"/>
</dbReference>
<dbReference type="Proteomes" id="UP000193719">
    <property type="component" value="Unassembled WGS sequence"/>
</dbReference>
<dbReference type="GO" id="GO:0046972">
    <property type="term" value="F:histone H4K16 acetyltransferase activity"/>
    <property type="evidence" value="ECO:0007669"/>
    <property type="project" value="TreeGrafter"/>
</dbReference>
<dbReference type="InterPro" id="IPR016197">
    <property type="entry name" value="Chromo-like_dom_sf"/>
</dbReference>
<dbReference type="GO" id="GO:0035267">
    <property type="term" value="C:NuA4 histone acetyltransferase complex"/>
    <property type="evidence" value="ECO:0007669"/>
    <property type="project" value="TreeGrafter"/>
</dbReference>
<reference evidence="22 23" key="1">
    <citation type="submission" date="2016-08" db="EMBL/GenBank/DDBJ databases">
        <title>Genomes of anaerobic fungi encode conserved fungal cellulosomes for biomass hydrolysis.</title>
        <authorList>
            <consortium name="DOE Joint Genome Institute"/>
            <person name="Haitjema C.H."/>
            <person name="Gilmore S.P."/>
            <person name="Henske J.K."/>
            <person name="Solomon K.V."/>
            <person name="De Groot R."/>
            <person name="Kuo A."/>
            <person name="Mondo S.J."/>
            <person name="Salamov A.A."/>
            <person name="Labutti K."/>
            <person name="Zhao Z."/>
            <person name="Chiniquy J."/>
            <person name="Barry K."/>
            <person name="Brewer H.M."/>
            <person name="Purvine S.O."/>
            <person name="Wright A.T."/>
            <person name="Boxma B."/>
            <person name="Van Alen T."/>
            <person name="Hackstein J.H."/>
            <person name="Baker S.E."/>
            <person name="Grigoriev I.V."/>
            <person name="O'Malley M.A."/>
        </authorList>
    </citation>
    <scope>NUCLEOTIDE SEQUENCE [LARGE SCALE GENOMIC DNA]</scope>
    <source>
        <strain evidence="23">finn</strain>
    </source>
</reference>
<dbReference type="Gene3D" id="1.10.10.10">
    <property type="entry name" value="Winged helix-like DNA-binding domain superfamily/Winged helix DNA-binding domain"/>
    <property type="match status" value="1"/>
</dbReference>
<dbReference type="PANTHER" id="PTHR10615:SF219">
    <property type="entry name" value="HISTONE ACETYLTRANSFERASE KAT5"/>
    <property type="match status" value="1"/>
</dbReference>
<dbReference type="FunFam" id="3.40.630.30:FF:000002">
    <property type="entry name" value="Histone acetyltransferase"/>
    <property type="match status" value="1"/>
</dbReference>
<evidence type="ECO:0000256" key="16">
    <source>
        <dbReference type="ARBA" id="ARBA00047787"/>
    </source>
</evidence>
<evidence type="ECO:0000256" key="10">
    <source>
        <dbReference type="ARBA" id="ARBA00023163"/>
    </source>
</evidence>
<dbReference type="SUPFAM" id="SSF55729">
    <property type="entry name" value="Acyl-CoA N-acyltransferases (Nat)"/>
    <property type="match status" value="1"/>
</dbReference>
<feature type="domain" description="C2H2-type" evidence="20">
    <location>
        <begin position="125"/>
        <end position="151"/>
    </location>
</feature>
<dbReference type="PANTHER" id="PTHR10615">
    <property type="entry name" value="HISTONE ACETYLTRANSFERASE"/>
    <property type="match status" value="1"/>
</dbReference>
<keyword evidence="5" id="KW-0479">Metal-binding</keyword>
<keyword evidence="7" id="KW-0862">Zinc</keyword>
<evidence type="ECO:0000256" key="14">
    <source>
        <dbReference type="ARBA" id="ARBA00047557"/>
    </source>
</evidence>
<dbReference type="GO" id="GO:0005634">
    <property type="term" value="C:nucleus"/>
    <property type="evidence" value="ECO:0007669"/>
    <property type="project" value="UniProtKB-SubCell"/>
</dbReference>
<evidence type="ECO:0000256" key="9">
    <source>
        <dbReference type="ARBA" id="ARBA00023015"/>
    </source>
</evidence>
<dbReference type="InterPro" id="IPR016181">
    <property type="entry name" value="Acyl_CoA_acyltransferase"/>
</dbReference>
<evidence type="ECO:0000256" key="5">
    <source>
        <dbReference type="ARBA" id="ARBA00022723"/>
    </source>
</evidence>
<keyword evidence="12" id="KW-0012">Acyltransferase</keyword>
<evidence type="ECO:0000256" key="11">
    <source>
        <dbReference type="ARBA" id="ARBA00023242"/>
    </source>
</evidence>
<keyword evidence="6 19" id="KW-0863">Zinc-finger</keyword>
<dbReference type="Gene3D" id="2.30.30.140">
    <property type="match status" value="1"/>
</dbReference>
<evidence type="ECO:0000256" key="8">
    <source>
        <dbReference type="ARBA" id="ARBA00022990"/>
    </source>
</evidence>
<comment type="caution">
    <text evidence="22">The sequence shown here is derived from an EMBL/GenBank/DDBJ whole genome shotgun (WGS) entry which is preliminary data.</text>
</comment>
<dbReference type="CDD" id="cd04301">
    <property type="entry name" value="NAT_SF"/>
    <property type="match status" value="1"/>
</dbReference>
<accession>A0A1Y1V2V9</accession>
<protein>
    <recommendedName>
        <fullName evidence="3">histone acetyltransferase</fullName>
        <ecNumber evidence="3">2.3.1.48</ecNumber>
    </recommendedName>
</protein>
<dbReference type="FunFam" id="3.30.60.60:FF:000001">
    <property type="entry name" value="Histone acetyltransferase"/>
    <property type="match status" value="1"/>
</dbReference>
<comment type="catalytic activity">
    <reaction evidence="17">
        <text>L-lysyl-[histone] + acetyl-CoA = N(6)-acetyl-L-lysyl-[histone] + CoA + H(+)</text>
        <dbReference type="Rhea" id="RHEA:21992"/>
        <dbReference type="Rhea" id="RHEA-COMP:9845"/>
        <dbReference type="Rhea" id="RHEA-COMP:11338"/>
        <dbReference type="ChEBI" id="CHEBI:15378"/>
        <dbReference type="ChEBI" id="CHEBI:29969"/>
        <dbReference type="ChEBI" id="CHEBI:57287"/>
        <dbReference type="ChEBI" id="CHEBI:57288"/>
        <dbReference type="ChEBI" id="CHEBI:61930"/>
        <dbReference type="EC" id="2.3.1.48"/>
    </reaction>
    <physiologicalReaction direction="left-to-right" evidence="17">
        <dbReference type="Rhea" id="RHEA:21993"/>
    </physiologicalReaction>
</comment>
<evidence type="ECO:0000256" key="7">
    <source>
        <dbReference type="ARBA" id="ARBA00022833"/>
    </source>
</evidence>
<comment type="function">
    <text evidence="13">Catalytic component of the NuA4 histone acetyltransferase (HAT) complex which is involved in epigenetic transcriptional activation of selected genes principally by acetylation of nucleosomal histones H4, H3, H2B, H2A and H2A variant H2A.Z. Acetylates histone H4 to form H4K5ac, H4K8ac, H4K12ac and H4K16ac, histone H3 to form H3K14ac, and histone H2A to form H2AK4ac and H2AK7ac. The NuA4 complex is involved in the DNA damage response and is required for chromosome segregation. The NuA4 complex plays a direct role in repair of DNA double-strand breaks (DSBs) through homologous recombination. Recruitment to promoters depends on H3K4me. Also acetylates non-histone proteins. In addition to protein acetyltransferase, can use different acyl-CoA substrates, such as 2-hydroxyisobutanoyl-CoA (2-hydroxyisobutyryl-CoA) or (2E)-butenoyl-CoA (crotonyl-CoA), and is able to mediate protein 2-hydroxyisobutyrylation and crotonylation, respectively.</text>
</comment>
<comment type="catalytic activity">
    <reaction evidence="16">
        <text>L-lysyl-[protein] + acetyl-CoA = N(6)-acetyl-L-lysyl-[protein] + CoA + H(+)</text>
        <dbReference type="Rhea" id="RHEA:45948"/>
        <dbReference type="Rhea" id="RHEA-COMP:9752"/>
        <dbReference type="Rhea" id="RHEA-COMP:10731"/>
        <dbReference type="ChEBI" id="CHEBI:15378"/>
        <dbReference type="ChEBI" id="CHEBI:29969"/>
        <dbReference type="ChEBI" id="CHEBI:57287"/>
        <dbReference type="ChEBI" id="CHEBI:57288"/>
        <dbReference type="ChEBI" id="CHEBI:61930"/>
    </reaction>
    <physiologicalReaction direction="left-to-right" evidence="16">
        <dbReference type="Rhea" id="RHEA:45949"/>
    </physiologicalReaction>
</comment>
<evidence type="ECO:0000256" key="13">
    <source>
        <dbReference type="ARBA" id="ARBA00045805"/>
    </source>
</evidence>
<comment type="similarity">
    <text evidence="2">Belongs to the MYST (SAS/MOZ) family.</text>
</comment>
<keyword evidence="4 22" id="KW-0808">Transferase</keyword>
<reference evidence="22 23" key="2">
    <citation type="submission" date="2016-08" db="EMBL/GenBank/DDBJ databases">
        <title>Pervasive Adenine N6-methylation of Active Genes in Fungi.</title>
        <authorList>
            <consortium name="DOE Joint Genome Institute"/>
            <person name="Mondo S.J."/>
            <person name="Dannebaum R.O."/>
            <person name="Kuo R.C."/>
            <person name="Labutti K."/>
            <person name="Haridas S."/>
            <person name="Kuo A."/>
            <person name="Salamov A."/>
            <person name="Ahrendt S.R."/>
            <person name="Lipzen A."/>
            <person name="Sullivan W."/>
            <person name="Andreopoulos W.B."/>
            <person name="Clum A."/>
            <person name="Lindquist E."/>
            <person name="Daum C."/>
            <person name="Ramamoorthy G.K."/>
            <person name="Gryganskyi A."/>
            <person name="Culley D."/>
            <person name="Magnuson J.K."/>
            <person name="James T.Y."/>
            <person name="O'Malley M.A."/>
            <person name="Stajich J.E."/>
            <person name="Spatafora J.W."/>
            <person name="Visel A."/>
            <person name="Grigoriev I.V."/>
        </authorList>
    </citation>
    <scope>NUCLEOTIDE SEQUENCE [LARGE SCALE GENOMIC DNA]</scope>
    <source>
        <strain evidence="23">finn</strain>
    </source>
</reference>
<dbReference type="GO" id="GO:0006355">
    <property type="term" value="P:regulation of DNA-templated transcription"/>
    <property type="evidence" value="ECO:0007669"/>
    <property type="project" value="InterPro"/>
</dbReference>
<keyword evidence="23" id="KW-1185">Reference proteome</keyword>
<dbReference type="GO" id="GO:0140064">
    <property type="term" value="F:peptide crotonyltransferase activity"/>
    <property type="evidence" value="ECO:0007669"/>
    <property type="project" value="RHEA"/>
</dbReference>
<evidence type="ECO:0000313" key="22">
    <source>
        <dbReference type="EMBL" id="ORX44681.1"/>
    </source>
</evidence>
<dbReference type="Gene3D" id="3.40.630.30">
    <property type="match status" value="1"/>
</dbReference>
<dbReference type="InterPro" id="IPR040706">
    <property type="entry name" value="Zf-MYST"/>
</dbReference>
<feature type="domain" description="MYST-type HAT" evidence="21">
    <location>
        <begin position="91"/>
        <end position="371"/>
    </location>
</feature>
<comment type="catalytic activity">
    <reaction evidence="14">
        <text>2-hydroxyisobutanoyl-CoA + L-lysyl-[protein] = N(6)-(2-hydroxyisobutanoyl)-L-lysyl-[protein] + CoA + H(+)</text>
        <dbReference type="Rhea" id="RHEA:24180"/>
        <dbReference type="Rhea" id="RHEA-COMP:9752"/>
        <dbReference type="Rhea" id="RHEA-COMP:15921"/>
        <dbReference type="ChEBI" id="CHEBI:15378"/>
        <dbReference type="ChEBI" id="CHEBI:29969"/>
        <dbReference type="ChEBI" id="CHEBI:57287"/>
        <dbReference type="ChEBI" id="CHEBI:131780"/>
        <dbReference type="ChEBI" id="CHEBI:144968"/>
    </reaction>
    <physiologicalReaction direction="left-to-right" evidence="14">
        <dbReference type="Rhea" id="RHEA:24181"/>
    </physiologicalReaction>
</comment>
<organism evidence="22 23">
    <name type="scientific">Piromyces finnis</name>
    <dbReference type="NCBI Taxonomy" id="1754191"/>
    <lineage>
        <taxon>Eukaryota</taxon>
        <taxon>Fungi</taxon>
        <taxon>Fungi incertae sedis</taxon>
        <taxon>Chytridiomycota</taxon>
        <taxon>Chytridiomycota incertae sedis</taxon>
        <taxon>Neocallimastigomycetes</taxon>
        <taxon>Neocallimastigales</taxon>
        <taxon>Neocallimastigaceae</taxon>
        <taxon>Piromyces</taxon>
    </lineage>
</organism>
<dbReference type="FunFam" id="1.10.10.10:FF:000022">
    <property type="entry name" value="Histone acetyltransferase"/>
    <property type="match status" value="1"/>
</dbReference>
<proteinExistence type="inferred from homology"/>
<evidence type="ECO:0000256" key="3">
    <source>
        <dbReference type="ARBA" id="ARBA00013184"/>
    </source>
</evidence>
<dbReference type="InterPro" id="IPR013087">
    <property type="entry name" value="Znf_C2H2_type"/>
</dbReference>
<evidence type="ECO:0000256" key="15">
    <source>
        <dbReference type="ARBA" id="ARBA00047752"/>
    </source>
</evidence>
<dbReference type="EMBL" id="MCFH01000044">
    <property type="protein sequence ID" value="ORX44681.1"/>
    <property type="molecule type" value="Genomic_DNA"/>
</dbReference>
<dbReference type="GO" id="GO:0106226">
    <property type="term" value="F:peptide 2-hydroxyisobutyryltransferase activity"/>
    <property type="evidence" value="ECO:0007669"/>
    <property type="project" value="RHEA"/>
</dbReference>
<dbReference type="EC" id="2.3.1.48" evidence="3"/>
<dbReference type="Gene3D" id="3.30.60.60">
    <property type="entry name" value="N-acetyl transferase-like"/>
    <property type="match status" value="1"/>
</dbReference>
<dbReference type="OrthoDB" id="787137at2759"/>
<evidence type="ECO:0000256" key="18">
    <source>
        <dbReference type="PIRSR" id="PIRSR602717-51"/>
    </source>
</evidence>
<dbReference type="PROSITE" id="PS50157">
    <property type="entry name" value="ZINC_FINGER_C2H2_2"/>
    <property type="match status" value="1"/>
</dbReference>
<keyword evidence="8" id="KW-0007">Acetylation</keyword>